<keyword evidence="2" id="KW-0012">Acyltransferase</keyword>
<dbReference type="AlphaFoldDB" id="A0A2L0EYH0"/>
<dbReference type="OrthoDB" id="9805924at2"/>
<organism evidence="4 5">
    <name type="scientific">Sorangium cellulosum</name>
    <name type="common">Polyangium cellulosum</name>
    <dbReference type="NCBI Taxonomy" id="56"/>
    <lineage>
        <taxon>Bacteria</taxon>
        <taxon>Pseudomonadati</taxon>
        <taxon>Myxococcota</taxon>
        <taxon>Polyangia</taxon>
        <taxon>Polyangiales</taxon>
        <taxon>Polyangiaceae</taxon>
        <taxon>Sorangium</taxon>
    </lineage>
</organism>
<accession>A0A2L0EYH0</accession>
<evidence type="ECO:0000313" key="5">
    <source>
        <dbReference type="Proteomes" id="UP000238348"/>
    </source>
</evidence>
<dbReference type="SUPFAM" id="SSF55729">
    <property type="entry name" value="Acyl-CoA N-acyltransferases (Nat)"/>
    <property type="match status" value="1"/>
</dbReference>
<evidence type="ECO:0000313" key="4">
    <source>
        <dbReference type="EMBL" id="AUX44357.1"/>
    </source>
</evidence>
<protein>
    <submittedName>
        <fullName evidence="4">Acetyltransferase yjaB</fullName>
    </submittedName>
</protein>
<gene>
    <name evidence="4" type="ORF">SOCE26_058210</name>
</gene>
<name>A0A2L0EYH0_SORCE</name>
<evidence type="ECO:0000256" key="2">
    <source>
        <dbReference type="ARBA" id="ARBA00023315"/>
    </source>
</evidence>
<dbReference type="GO" id="GO:0016747">
    <property type="term" value="F:acyltransferase activity, transferring groups other than amino-acyl groups"/>
    <property type="evidence" value="ECO:0007669"/>
    <property type="project" value="InterPro"/>
</dbReference>
<sequence length="188" mass="19764">MFPVIRLARVDEAGALTALCRRSKAHWGYDAAFMRLAAPALEVDAEAIGEGRVFVGVDGDDRALGVARLDILDIKPPDVAELGLLFVDPPAMGLGVGAALFRHVAAEARRRGCRRMTILADPFAAPFYERMGANCLGQAPSDAIPGRTLPLYDVDLTRPVAHEDHADAAAGAVASAPSGHLGLGQTTI</sequence>
<reference evidence="4 5" key="1">
    <citation type="submission" date="2015-09" db="EMBL/GenBank/DDBJ databases">
        <title>Sorangium comparison.</title>
        <authorList>
            <person name="Zaburannyi N."/>
            <person name="Bunk B."/>
            <person name="Overmann J."/>
            <person name="Mueller R."/>
        </authorList>
    </citation>
    <scope>NUCLEOTIDE SEQUENCE [LARGE SCALE GENOMIC DNA]</scope>
    <source>
        <strain evidence="4 5">So ce26</strain>
    </source>
</reference>
<dbReference type="InterPro" id="IPR000182">
    <property type="entry name" value="GNAT_dom"/>
</dbReference>
<dbReference type="PANTHER" id="PTHR43877">
    <property type="entry name" value="AMINOALKYLPHOSPHONATE N-ACETYLTRANSFERASE-RELATED-RELATED"/>
    <property type="match status" value="1"/>
</dbReference>
<dbReference type="Proteomes" id="UP000238348">
    <property type="component" value="Chromosome"/>
</dbReference>
<feature type="domain" description="N-acetyltransferase" evidence="3">
    <location>
        <begin position="3"/>
        <end position="161"/>
    </location>
</feature>
<dbReference type="PANTHER" id="PTHR43877:SF1">
    <property type="entry name" value="ACETYLTRANSFERASE"/>
    <property type="match status" value="1"/>
</dbReference>
<dbReference type="Pfam" id="PF00583">
    <property type="entry name" value="Acetyltransf_1"/>
    <property type="match status" value="1"/>
</dbReference>
<dbReference type="PROSITE" id="PS51186">
    <property type="entry name" value="GNAT"/>
    <property type="match status" value="1"/>
</dbReference>
<dbReference type="CDD" id="cd04301">
    <property type="entry name" value="NAT_SF"/>
    <property type="match status" value="1"/>
</dbReference>
<keyword evidence="1 4" id="KW-0808">Transferase</keyword>
<evidence type="ECO:0000259" key="3">
    <source>
        <dbReference type="PROSITE" id="PS51186"/>
    </source>
</evidence>
<dbReference type="EMBL" id="CP012673">
    <property type="protein sequence ID" value="AUX44357.1"/>
    <property type="molecule type" value="Genomic_DNA"/>
</dbReference>
<evidence type="ECO:0000256" key="1">
    <source>
        <dbReference type="ARBA" id="ARBA00022679"/>
    </source>
</evidence>
<proteinExistence type="predicted"/>
<dbReference type="InterPro" id="IPR050832">
    <property type="entry name" value="Bact_Acetyltransf"/>
</dbReference>
<dbReference type="Gene3D" id="3.40.630.30">
    <property type="match status" value="1"/>
</dbReference>
<dbReference type="InterPro" id="IPR016181">
    <property type="entry name" value="Acyl_CoA_acyltransferase"/>
</dbReference>